<dbReference type="EnsemblMetazoa" id="AALFPA23_013009.R18762">
    <property type="protein sequence ID" value="AALFPA23_013009.P18762"/>
    <property type="gene ID" value="AALFPA23_013009"/>
</dbReference>
<dbReference type="GeneID" id="109421192"/>
<dbReference type="Proteomes" id="UP000069940">
    <property type="component" value="Unassembled WGS sequence"/>
</dbReference>
<name>A0ABM1YXG8_AEDAL</name>
<keyword evidence="1" id="KW-0732">Signal</keyword>
<dbReference type="RefSeq" id="XP_019551230.2">
    <property type="nucleotide sequence ID" value="XM_019695685.3"/>
</dbReference>
<proteinExistence type="predicted"/>
<evidence type="ECO:0000313" key="2">
    <source>
        <dbReference type="EnsemblMetazoa" id="AALFPA23_013009.P18762"/>
    </source>
</evidence>
<feature type="chain" id="PRO_5046646501" evidence="1">
    <location>
        <begin position="19"/>
        <end position="111"/>
    </location>
</feature>
<organism evidence="2 3">
    <name type="scientific">Aedes albopictus</name>
    <name type="common">Asian tiger mosquito</name>
    <name type="synonym">Stegomyia albopicta</name>
    <dbReference type="NCBI Taxonomy" id="7160"/>
    <lineage>
        <taxon>Eukaryota</taxon>
        <taxon>Metazoa</taxon>
        <taxon>Ecdysozoa</taxon>
        <taxon>Arthropoda</taxon>
        <taxon>Hexapoda</taxon>
        <taxon>Insecta</taxon>
        <taxon>Pterygota</taxon>
        <taxon>Neoptera</taxon>
        <taxon>Endopterygota</taxon>
        <taxon>Diptera</taxon>
        <taxon>Nematocera</taxon>
        <taxon>Culicoidea</taxon>
        <taxon>Culicidae</taxon>
        <taxon>Culicinae</taxon>
        <taxon>Aedini</taxon>
        <taxon>Aedes</taxon>
        <taxon>Stegomyia</taxon>
    </lineage>
</organism>
<feature type="signal peptide" evidence="1">
    <location>
        <begin position="1"/>
        <end position="18"/>
    </location>
</feature>
<reference evidence="2" key="2">
    <citation type="submission" date="2025-05" db="UniProtKB">
        <authorList>
            <consortium name="EnsemblMetazoa"/>
        </authorList>
    </citation>
    <scope>IDENTIFICATION</scope>
    <source>
        <strain evidence="2">Foshan</strain>
    </source>
</reference>
<keyword evidence="3" id="KW-1185">Reference proteome</keyword>
<sequence>MKFTIAALALLMAIATEASPVVPYTAGVVAYDNAWPVATTGAAWPPYWSGNAHYGYGAWPAYGKSYGYSNAWAPTVVSTTKVVDGGLWNYAPYGHGYGHGYGYGLGYSKYW</sequence>
<accession>A0ABM1YXG8</accession>
<evidence type="ECO:0000256" key="1">
    <source>
        <dbReference type="SAM" id="SignalP"/>
    </source>
</evidence>
<evidence type="ECO:0000313" key="3">
    <source>
        <dbReference type="Proteomes" id="UP000069940"/>
    </source>
</evidence>
<reference evidence="3" key="1">
    <citation type="journal article" date="2015" name="Proc. Natl. Acad. Sci. U.S.A.">
        <title>Genome sequence of the Asian Tiger mosquito, Aedes albopictus, reveals insights into its biology, genetics, and evolution.</title>
        <authorList>
            <person name="Chen X.G."/>
            <person name="Jiang X."/>
            <person name="Gu J."/>
            <person name="Xu M."/>
            <person name="Wu Y."/>
            <person name="Deng Y."/>
            <person name="Zhang C."/>
            <person name="Bonizzoni M."/>
            <person name="Dermauw W."/>
            <person name="Vontas J."/>
            <person name="Armbruster P."/>
            <person name="Huang X."/>
            <person name="Yang Y."/>
            <person name="Zhang H."/>
            <person name="He W."/>
            <person name="Peng H."/>
            <person name="Liu Y."/>
            <person name="Wu K."/>
            <person name="Chen J."/>
            <person name="Lirakis M."/>
            <person name="Topalis P."/>
            <person name="Van Leeuwen T."/>
            <person name="Hall A.B."/>
            <person name="Jiang X."/>
            <person name="Thorpe C."/>
            <person name="Mueller R.L."/>
            <person name="Sun C."/>
            <person name="Waterhouse R.M."/>
            <person name="Yan G."/>
            <person name="Tu Z.J."/>
            <person name="Fang X."/>
            <person name="James A.A."/>
        </authorList>
    </citation>
    <scope>NUCLEOTIDE SEQUENCE [LARGE SCALE GENOMIC DNA]</scope>
    <source>
        <strain evidence="3">Foshan</strain>
    </source>
</reference>
<protein>
    <submittedName>
        <fullName evidence="2">Uncharacterized protein</fullName>
    </submittedName>
</protein>